<keyword evidence="4" id="KW-1185">Reference proteome</keyword>
<keyword evidence="3" id="KW-0328">Glycosyltransferase</keyword>
<comment type="caution">
    <text evidence="3">The sequence shown here is derived from an EMBL/GenBank/DDBJ whole genome shotgun (WGS) entry which is preliminary data.</text>
</comment>
<evidence type="ECO:0000313" key="4">
    <source>
        <dbReference type="Proteomes" id="UP000798488"/>
    </source>
</evidence>
<proteinExistence type="predicted"/>
<dbReference type="Gene3D" id="3.40.50.2000">
    <property type="entry name" value="Glycogen Phosphorylase B"/>
    <property type="match status" value="2"/>
</dbReference>
<dbReference type="InterPro" id="IPR050194">
    <property type="entry name" value="Glycosyltransferase_grp1"/>
</dbReference>
<dbReference type="EMBL" id="LSRS01000002">
    <property type="protein sequence ID" value="KAF1086094.1"/>
    <property type="molecule type" value="Genomic_DNA"/>
</dbReference>
<gene>
    <name evidence="3" type="primary">epsF_3</name>
    <name evidence="3" type="ORF">SPSYN_00832</name>
</gene>
<dbReference type="GO" id="GO:0016757">
    <property type="term" value="F:glycosyltransferase activity"/>
    <property type="evidence" value="ECO:0007669"/>
    <property type="project" value="UniProtKB-KW"/>
</dbReference>
<dbReference type="Pfam" id="PF00534">
    <property type="entry name" value="Glycos_transf_1"/>
    <property type="match status" value="1"/>
</dbReference>
<dbReference type="SUPFAM" id="SSF53756">
    <property type="entry name" value="UDP-Glycosyltransferase/glycogen phosphorylase"/>
    <property type="match status" value="1"/>
</dbReference>
<organism evidence="3 4">
    <name type="scientific">Sporotomaculum syntrophicum</name>
    <dbReference type="NCBI Taxonomy" id="182264"/>
    <lineage>
        <taxon>Bacteria</taxon>
        <taxon>Bacillati</taxon>
        <taxon>Bacillota</taxon>
        <taxon>Clostridia</taxon>
        <taxon>Eubacteriales</taxon>
        <taxon>Desulfallaceae</taxon>
        <taxon>Sporotomaculum</taxon>
    </lineage>
</organism>
<dbReference type="AlphaFoldDB" id="A0A9D2WRG9"/>
<reference evidence="3" key="1">
    <citation type="submission" date="2016-02" db="EMBL/GenBank/DDBJ databases">
        <title>Draft Genome Sequence of Sporotomaculum syntrophicum Strain FB, a Syntrophic Benzoate Degrader.</title>
        <authorList>
            <person name="Nobu M.K."/>
            <person name="Narihiro T."/>
            <person name="Qiu Y.-L."/>
            <person name="Ohashi A."/>
            <person name="Liu W.-T."/>
            <person name="Yuji S."/>
        </authorList>
    </citation>
    <scope>NUCLEOTIDE SEQUENCE</scope>
    <source>
        <strain evidence="3">FB</strain>
    </source>
</reference>
<dbReference type="RefSeq" id="WP_161821229.1">
    <property type="nucleotide sequence ID" value="NZ_LSRS01000002.1"/>
</dbReference>
<protein>
    <submittedName>
        <fullName evidence="3">Glycosyltransferase EpsF</fullName>
        <ecNumber evidence="3">2.4.-.-</ecNumber>
    </submittedName>
</protein>
<dbReference type="OrthoDB" id="9795068at2"/>
<dbReference type="InterPro" id="IPR028098">
    <property type="entry name" value="Glyco_trans_4-like_N"/>
</dbReference>
<keyword evidence="3" id="KW-0808">Transferase</keyword>
<dbReference type="InterPro" id="IPR001296">
    <property type="entry name" value="Glyco_trans_1"/>
</dbReference>
<evidence type="ECO:0000259" key="2">
    <source>
        <dbReference type="Pfam" id="PF13439"/>
    </source>
</evidence>
<dbReference type="CDD" id="cd03811">
    <property type="entry name" value="GT4_GT28_WabH-like"/>
    <property type="match status" value="1"/>
</dbReference>
<sequence>MRLKVMHLISAMNQGGAQHIVLDYLRHLKDDPAVELKLFVLGYKGDSIYDRSLVNEHLPVEYLNSTGSRLRNPLLRVLQNWIRQLKAVNRAIRMYQPDIIHTHITIILKHALLPTVLNHVPLRFNTLHSDPVVYRGLNLLLVKYCLRLGGFVPVCITEEQAEKAKKRYGIRSYELLRNGVDIEALQRARISRDEARERLQLPRDAFVLGSVGRLDKIKNYDFLLNVFAGVLTQKENALLVLAGDGEERAALEQQAQVLNIAHRVLFLGNREDVAVVYCALDVFVLPSRHESCSLVTLEAQTVGTRCVVSAGIPAETAATPLVRRLAEHASMEDWVAAILDDGYAGKVVCPLSVYDVRETTVRLKAMYLRYWSNRDHG</sequence>
<evidence type="ECO:0000259" key="1">
    <source>
        <dbReference type="Pfam" id="PF00534"/>
    </source>
</evidence>
<evidence type="ECO:0000313" key="3">
    <source>
        <dbReference type="EMBL" id="KAF1086094.1"/>
    </source>
</evidence>
<feature type="domain" description="Glycosyltransferase subfamily 4-like N-terminal" evidence="2">
    <location>
        <begin position="15"/>
        <end position="183"/>
    </location>
</feature>
<accession>A0A9D2WRG9</accession>
<name>A0A9D2WRG9_9FIRM</name>
<dbReference type="Pfam" id="PF13439">
    <property type="entry name" value="Glyco_transf_4"/>
    <property type="match status" value="1"/>
</dbReference>
<dbReference type="PANTHER" id="PTHR45947:SF3">
    <property type="entry name" value="SULFOQUINOVOSYL TRANSFERASE SQD2"/>
    <property type="match status" value="1"/>
</dbReference>
<dbReference type="EC" id="2.4.-.-" evidence="3"/>
<dbReference type="PANTHER" id="PTHR45947">
    <property type="entry name" value="SULFOQUINOVOSYL TRANSFERASE SQD2"/>
    <property type="match status" value="1"/>
</dbReference>
<feature type="domain" description="Glycosyl transferase family 1" evidence="1">
    <location>
        <begin position="192"/>
        <end position="338"/>
    </location>
</feature>
<dbReference type="Proteomes" id="UP000798488">
    <property type="component" value="Unassembled WGS sequence"/>
</dbReference>